<comment type="caution">
    <text evidence="1">The sequence shown here is derived from an EMBL/GenBank/DDBJ whole genome shotgun (WGS) entry which is preliminary data.</text>
</comment>
<dbReference type="EMBL" id="JAQQBS010000001">
    <property type="protein sequence ID" value="KAK0176957.1"/>
    <property type="molecule type" value="Genomic_DNA"/>
</dbReference>
<protein>
    <submittedName>
        <fullName evidence="1">Uncharacterized protein</fullName>
    </submittedName>
</protein>
<evidence type="ECO:0000313" key="2">
    <source>
        <dbReference type="Proteomes" id="UP001168990"/>
    </source>
</evidence>
<dbReference type="Proteomes" id="UP001168990">
    <property type="component" value="Unassembled WGS sequence"/>
</dbReference>
<reference evidence="1" key="1">
    <citation type="journal article" date="2023" name="bioRxiv">
        <title>Scaffold-level genome assemblies of two parasitoid biocontrol wasps reveal the parthenogenesis mechanism and an associated novel virus.</title>
        <authorList>
            <person name="Inwood S."/>
            <person name="Skelly J."/>
            <person name="Guhlin J."/>
            <person name="Harrop T."/>
            <person name="Goldson S."/>
            <person name="Dearden P."/>
        </authorList>
    </citation>
    <scope>NUCLEOTIDE SEQUENCE</scope>
    <source>
        <strain evidence="1">Irish</strain>
        <tissue evidence="1">Whole body</tissue>
    </source>
</reference>
<keyword evidence="2" id="KW-1185">Reference proteome</keyword>
<reference evidence="1" key="2">
    <citation type="submission" date="2023-03" db="EMBL/GenBank/DDBJ databases">
        <authorList>
            <person name="Inwood S.N."/>
            <person name="Skelly J.G."/>
            <person name="Guhlin J."/>
            <person name="Harrop T.W.R."/>
            <person name="Goldson S.G."/>
            <person name="Dearden P.K."/>
        </authorList>
    </citation>
    <scope>NUCLEOTIDE SEQUENCE</scope>
    <source>
        <strain evidence="1">Irish</strain>
        <tissue evidence="1">Whole body</tissue>
    </source>
</reference>
<dbReference type="AlphaFoldDB" id="A0AA39FW45"/>
<organism evidence="1 2">
    <name type="scientific">Microctonus aethiopoides</name>
    <dbReference type="NCBI Taxonomy" id="144406"/>
    <lineage>
        <taxon>Eukaryota</taxon>
        <taxon>Metazoa</taxon>
        <taxon>Ecdysozoa</taxon>
        <taxon>Arthropoda</taxon>
        <taxon>Hexapoda</taxon>
        <taxon>Insecta</taxon>
        <taxon>Pterygota</taxon>
        <taxon>Neoptera</taxon>
        <taxon>Endopterygota</taxon>
        <taxon>Hymenoptera</taxon>
        <taxon>Apocrita</taxon>
        <taxon>Ichneumonoidea</taxon>
        <taxon>Braconidae</taxon>
        <taxon>Euphorinae</taxon>
        <taxon>Microctonus</taxon>
    </lineage>
</organism>
<accession>A0AA39FW45</accession>
<sequence>MEIILDVQGFKCPFHQFIVKELAIILTDDRAKDIHGVTLMLFKPPFKKSSVMYYCAFENVKQLKCWIEKKTQMQSSSIGRLLKLYYQLEEIIEDMKPQDIAYLTKDFILKFAPFKIDIIWNKLPEKLQNDEDIIAHRGCHEHYNPIVIDYTEFGRMITLMKDCLICKEKKIL</sequence>
<gene>
    <name evidence="1" type="ORF">PV328_001055</name>
</gene>
<evidence type="ECO:0000313" key="1">
    <source>
        <dbReference type="EMBL" id="KAK0176957.1"/>
    </source>
</evidence>
<name>A0AA39FW45_9HYME</name>
<proteinExistence type="predicted"/>